<accession>A0AAV4MHJ0</accession>
<dbReference type="SUPFAM" id="SSF69593">
    <property type="entry name" value="Glycerol-3-phosphate (1)-acyltransferase"/>
    <property type="match status" value="1"/>
</dbReference>
<protein>
    <submittedName>
        <fullName evidence="3">Glycerol-3-phosphate acyltransferase 1, mitochondrial</fullName>
    </submittedName>
</protein>
<dbReference type="PANTHER" id="PTHR12563:SF23">
    <property type="entry name" value="BCDNA.GH07066"/>
    <property type="match status" value="1"/>
</dbReference>
<keyword evidence="3" id="KW-0012">Acyltransferase</keyword>
<keyword evidence="3" id="KW-0808">Transferase</keyword>
<feature type="domain" description="GPAT/DHAPAT C-terminal" evidence="2">
    <location>
        <begin position="66"/>
        <end position="440"/>
    </location>
</feature>
<evidence type="ECO:0000313" key="4">
    <source>
        <dbReference type="Proteomes" id="UP001054945"/>
    </source>
</evidence>
<dbReference type="InterPro" id="IPR045520">
    <property type="entry name" value="GPAT/DHAPAT_C"/>
</dbReference>
<dbReference type="GO" id="GO:0006072">
    <property type="term" value="P:glycerol-3-phosphate metabolic process"/>
    <property type="evidence" value="ECO:0007669"/>
    <property type="project" value="TreeGrafter"/>
</dbReference>
<dbReference type="GO" id="GO:0019432">
    <property type="term" value="P:triglyceride biosynthetic process"/>
    <property type="evidence" value="ECO:0007669"/>
    <property type="project" value="TreeGrafter"/>
</dbReference>
<dbReference type="EMBL" id="BPLR01019745">
    <property type="protein sequence ID" value="GIX71325.1"/>
    <property type="molecule type" value="Genomic_DNA"/>
</dbReference>
<dbReference type="GO" id="GO:0006631">
    <property type="term" value="P:fatty acid metabolic process"/>
    <property type="evidence" value="ECO:0007669"/>
    <property type="project" value="TreeGrafter"/>
</dbReference>
<evidence type="ECO:0000259" key="2">
    <source>
        <dbReference type="Pfam" id="PF19277"/>
    </source>
</evidence>
<proteinExistence type="predicted"/>
<comment type="caution">
    <text evidence="3">The sequence shown here is derived from an EMBL/GenBank/DDBJ whole genome shotgun (WGS) entry which is preliminary data.</text>
</comment>
<keyword evidence="4" id="KW-1185">Reference proteome</keyword>
<dbReference type="AlphaFoldDB" id="A0AAV4MHJ0"/>
<reference evidence="3 4" key="1">
    <citation type="submission" date="2021-06" db="EMBL/GenBank/DDBJ databases">
        <title>Caerostris extrusa draft genome.</title>
        <authorList>
            <person name="Kono N."/>
            <person name="Arakawa K."/>
        </authorList>
    </citation>
    <scope>NUCLEOTIDE SEQUENCE [LARGE SCALE GENOMIC DNA]</scope>
</reference>
<evidence type="ECO:0000313" key="3">
    <source>
        <dbReference type="EMBL" id="GIX71325.1"/>
    </source>
</evidence>
<dbReference type="InterPro" id="IPR002123">
    <property type="entry name" value="Plipid/glycerol_acylTrfase"/>
</dbReference>
<dbReference type="GO" id="GO:0008654">
    <property type="term" value="P:phospholipid biosynthetic process"/>
    <property type="evidence" value="ECO:0007669"/>
    <property type="project" value="TreeGrafter"/>
</dbReference>
<feature type="domain" description="Phospholipid/glycerol acyltransferase" evidence="1">
    <location>
        <begin position="2"/>
        <end position="56"/>
    </location>
</feature>
<dbReference type="GO" id="GO:0004366">
    <property type="term" value="F:glycerol-3-phosphate O-acyltransferase activity"/>
    <property type="evidence" value="ECO:0007669"/>
    <property type="project" value="TreeGrafter"/>
</dbReference>
<name>A0AAV4MHJ0_CAEEX</name>
<dbReference type="Pfam" id="PF19277">
    <property type="entry name" value="GPAT_C"/>
    <property type="match status" value="1"/>
</dbReference>
<dbReference type="GO" id="GO:0031966">
    <property type="term" value="C:mitochondrial membrane"/>
    <property type="evidence" value="ECO:0007669"/>
    <property type="project" value="TreeGrafter"/>
</dbReference>
<sequence length="461" mass="53094">MEESLRAGHSLEFFIEGGRSRTGKAVLPKAGLLSIVVDTLMSGRIKDAYIVPIAMSYEKLLDGNFISEQLGKPKEMESFSSAIKAIWRTLHSNYGTVRVDFCQPFSLREFLLAAEYSYNSPVRTLQPCLLPQNQCFFNHNMKSRRRSEYGTEIVSEDHRQLIKDCADYIVYTAFGSYSLMSTNILAFLLLTKHRKATTFDNLVNSMNWIRDEIAKRNKTLSFFGDSAELIRRATSLLGKNLVNLDVVKMEWYGNNNKKSIYYKPSVNLPEVLELQYYANAVLPAFLLESVIINAAYSLIPDNLGKCTNGLNHHLLRKDILKYSLELSSILQYEFIFFTSNVKTIKMNLLLYQIQKLDDFFAYGDQAELQQEIKLNTSNDKSTIQFLQCILTPFIESYFLAASVLYKLIDTEIEETTLLQDIKNLGYKKIHLGQICYLRFYQYKFSFDYDLYFKAGVFSLNP</sequence>
<dbReference type="Pfam" id="PF01553">
    <property type="entry name" value="Acyltransferase"/>
    <property type="match status" value="1"/>
</dbReference>
<gene>
    <name evidence="3" type="primary">Gpam</name>
    <name evidence="3" type="ORF">CEXT_318031</name>
</gene>
<dbReference type="PANTHER" id="PTHR12563">
    <property type="entry name" value="GLYCEROL-3-PHOSPHATE ACYLTRANSFERASE"/>
    <property type="match status" value="1"/>
</dbReference>
<organism evidence="3 4">
    <name type="scientific">Caerostris extrusa</name>
    <name type="common">Bark spider</name>
    <name type="synonym">Caerostris bankana</name>
    <dbReference type="NCBI Taxonomy" id="172846"/>
    <lineage>
        <taxon>Eukaryota</taxon>
        <taxon>Metazoa</taxon>
        <taxon>Ecdysozoa</taxon>
        <taxon>Arthropoda</taxon>
        <taxon>Chelicerata</taxon>
        <taxon>Arachnida</taxon>
        <taxon>Araneae</taxon>
        <taxon>Araneomorphae</taxon>
        <taxon>Entelegynae</taxon>
        <taxon>Araneoidea</taxon>
        <taxon>Araneidae</taxon>
        <taxon>Caerostris</taxon>
    </lineage>
</organism>
<evidence type="ECO:0000259" key="1">
    <source>
        <dbReference type="Pfam" id="PF01553"/>
    </source>
</evidence>
<dbReference type="Proteomes" id="UP001054945">
    <property type="component" value="Unassembled WGS sequence"/>
</dbReference>
<dbReference type="InterPro" id="IPR022284">
    <property type="entry name" value="GPAT/DHAPAT"/>
</dbReference>